<organism evidence="1 2">
    <name type="scientific">Cuscuta campestris</name>
    <dbReference type="NCBI Taxonomy" id="132261"/>
    <lineage>
        <taxon>Eukaryota</taxon>
        <taxon>Viridiplantae</taxon>
        <taxon>Streptophyta</taxon>
        <taxon>Embryophyta</taxon>
        <taxon>Tracheophyta</taxon>
        <taxon>Spermatophyta</taxon>
        <taxon>Magnoliopsida</taxon>
        <taxon>eudicotyledons</taxon>
        <taxon>Gunneridae</taxon>
        <taxon>Pentapetalae</taxon>
        <taxon>asterids</taxon>
        <taxon>lamiids</taxon>
        <taxon>Solanales</taxon>
        <taxon>Convolvulaceae</taxon>
        <taxon>Cuscuteae</taxon>
        <taxon>Cuscuta</taxon>
        <taxon>Cuscuta subgen. Grammica</taxon>
        <taxon>Cuscuta sect. Cleistogrammica</taxon>
    </lineage>
</organism>
<sequence>MEKLMAQRKSTVVTPSPLIVDEKAPIPAKDDTPLIKSNPAYESCMLVDEQLRAYPLAIGSLSLQAHNQLLVSSSTKDIGPTYHAIFDMWFIAYIFHKRTRVCGRVFHDLNNQVHSLRG</sequence>
<evidence type="ECO:0000313" key="2">
    <source>
        <dbReference type="Proteomes" id="UP000595140"/>
    </source>
</evidence>
<reference evidence="1 2" key="1">
    <citation type="submission" date="2018-04" db="EMBL/GenBank/DDBJ databases">
        <authorList>
            <person name="Vogel A."/>
        </authorList>
    </citation>
    <scope>NUCLEOTIDE SEQUENCE [LARGE SCALE GENOMIC DNA]</scope>
</reference>
<dbReference type="AlphaFoldDB" id="A0A484MKC7"/>
<keyword evidence="2" id="KW-1185">Reference proteome</keyword>
<accession>A0A484MKC7</accession>
<name>A0A484MKC7_9ASTE</name>
<proteinExistence type="predicted"/>
<protein>
    <submittedName>
        <fullName evidence="1">Uncharacterized protein</fullName>
    </submittedName>
</protein>
<evidence type="ECO:0000313" key="1">
    <source>
        <dbReference type="EMBL" id="VFQ88929.1"/>
    </source>
</evidence>
<dbReference type="EMBL" id="OOIL02003702">
    <property type="protein sequence ID" value="VFQ88929.1"/>
    <property type="molecule type" value="Genomic_DNA"/>
</dbReference>
<gene>
    <name evidence="1" type="ORF">CCAM_LOCUS30705</name>
</gene>
<dbReference type="Proteomes" id="UP000595140">
    <property type="component" value="Unassembled WGS sequence"/>
</dbReference>